<gene>
    <name evidence="1" type="ORF">DUNSADRAFT_4085</name>
</gene>
<reference evidence="1" key="1">
    <citation type="submission" date="2017-08" db="EMBL/GenBank/DDBJ databases">
        <authorList>
            <person name="Polle J.E."/>
            <person name="Barry K."/>
            <person name="Cushman J."/>
            <person name="Schmutz J."/>
            <person name="Tran D."/>
            <person name="Hathwaick L.T."/>
            <person name="Yim W.C."/>
            <person name="Jenkins J."/>
            <person name="Mckie-Krisberg Z.M."/>
            <person name="Prochnik S."/>
            <person name="Lindquist E."/>
            <person name="Dockter R.B."/>
            <person name="Adam C."/>
            <person name="Molina H."/>
            <person name="Bunkerborg J."/>
            <person name="Jin E."/>
            <person name="Buchheim M."/>
            <person name="Magnuson J."/>
        </authorList>
    </citation>
    <scope>NUCLEOTIDE SEQUENCE</scope>
    <source>
        <strain evidence="1">CCAP 19/18</strain>
    </source>
</reference>
<sequence>MGLLPDCLPSLSVLKKLEGRGPGALRKWFEGLKTSFRGRSLLTLCQGLFPVFPFALGRDFPGWGGLCLTLLKCLQSQSYVLILAHACF</sequence>
<evidence type="ECO:0008006" key="3">
    <source>
        <dbReference type="Google" id="ProtNLM"/>
    </source>
</evidence>
<protein>
    <recommendedName>
        <fullName evidence="3">Encoded protein</fullName>
    </recommendedName>
</protein>
<dbReference type="Proteomes" id="UP000815325">
    <property type="component" value="Unassembled WGS sequence"/>
</dbReference>
<evidence type="ECO:0000313" key="1">
    <source>
        <dbReference type="EMBL" id="KAF5837652.1"/>
    </source>
</evidence>
<evidence type="ECO:0000313" key="2">
    <source>
        <dbReference type="Proteomes" id="UP000815325"/>
    </source>
</evidence>
<keyword evidence="2" id="KW-1185">Reference proteome</keyword>
<name>A0ABQ7GSQ3_DUNSA</name>
<accession>A0ABQ7GSQ3</accession>
<proteinExistence type="predicted"/>
<organism evidence="1 2">
    <name type="scientific">Dunaliella salina</name>
    <name type="common">Green alga</name>
    <name type="synonym">Protococcus salinus</name>
    <dbReference type="NCBI Taxonomy" id="3046"/>
    <lineage>
        <taxon>Eukaryota</taxon>
        <taxon>Viridiplantae</taxon>
        <taxon>Chlorophyta</taxon>
        <taxon>core chlorophytes</taxon>
        <taxon>Chlorophyceae</taxon>
        <taxon>CS clade</taxon>
        <taxon>Chlamydomonadales</taxon>
        <taxon>Dunaliellaceae</taxon>
        <taxon>Dunaliella</taxon>
    </lineage>
</organism>
<dbReference type="EMBL" id="MU069608">
    <property type="protein sequence ID" value="KAF5837652.1"/>
    <property type="molecule type" value="Genomic_DNA"/>
</dbReference>
<comment type="caution">
    <text evidence="1">The sequence shown here is derived from an EMBL/GenBank/DDBJ whole genome shotgun (WGS) entry which is preliminary data.</text>
</comment>